<dbReference type="PANTHER" id="PTHR43675:SF8">
    <property type="entry name" value="ARSENITE METHYLTRANSFERASE"/>
    <property type="match status" value="1"/>
</dbReference>
<comment type="catalytic activity">
    <reaction evidence="8">
        <text>arsenic triglutathione + 3 [thioredoxin]-dithiol + 3 S-adenosyl-L-methionine = trimethylarsine + 3 [thioredoxin]-disulfide + 3 glutathione + 3 S-adenosyl-L-homocysteine + 3 H(+)</text>
        <dbReference type="Rhea" id="RHEA:69432"/>
        <dbReference type="Rhea" id="RHEA-COMP:10698"/>
        <dbReference type="Rhea" id="RHEA-COMP:10700"/>
        <dbReference type="ChEBI" id="CHEBI:15378"/>
        <dbReference type="ChEBI" id="CHEBI:27130"/>
        <dbReference type="ChEBI" id="CHEBI:29950"/>
        <dbReference type="ChEBI" id="CHEBI:50058"/>
        <dbReference type="ChEBI" id="CHEBI:57856"/>
        <dbReference type="ChEBI" id="CHEBI:57925"/>
        <dbReference type="ChEBI" id="CHEBI:59789"/>
        <dbReference type="ChEBI" id="CHEBI:183640"/>
        <dbReference type="EC" id="2.1.1.137"/>
    </reaction>
</comment>
<dbReference type="InterPro" id="IPR025714">
    <property type="entry name" value="Methyltranfer_dom"/>
</dbReference>
<dbReference type="RefSeq" id="WP_266071018.1">
    <property type="nucleotide sequence ID" value="NZ_JAPJDA010000032.1"/>
</dbReference>
<dbReference type="PANTHER" id="PTHR43675">
    <property type="entry name" value="ARSENITE METHYLTRANSFERASE"/>
    <property type="match status" value="1"/>
</dbReference>
<dbReference type="InterPro" id="IPR029063">
    <property type="entry name" value="SAM-dependent_MTases_sf"/>
</dbReference>
<dbReference type="Proteomes" id="UP001148482">
    <property type="component" value="Unassembled WGS sequence"/>
</dbReference>
<evidence type="ECO:0000256" key="6">
    <source>
        <dbReference type="ARBA" id="ARBA00047941"/>
    </source>
</evidence>
<evidence type="ECO:0000256" key="4">
    <source>
        <dbReference type="ARBA" id="ARBA00034521"/>
    </source>
</evidence>
<evidence type="ECO:0000256" key="8">
    <source>
        <dbReference type="ARBA" id="ARBA00048428"/>
    </source>
</evidence>
<organism evidence="10 11">
    <name type="scientific">Salinimicrobium profundisediminis</name>
    <dbReference type="NCBI Taxonomy" id="2994553"/>
    <lineage>
        <taxon>Bacteria</taxon>
        <taxon>Pseudomonadati</taxon>
        <taxon>Bacteroidota</taxon>
        <taxon>Flavobacteriia</taxon>
        <taxon>Flavobacteriales</taxon>
        <taxon>Flavobacteriaceae</taxon>
        <taxon>Salinimicrobium</taxon>
    </lineage>
</organism>
<comment type="catalytic activity">
    <reaction evidence="7">
        <text>arsenic triglutathione + 2 [thioredoxin]-dithiol + 2 S-adenosyl-L-methionine + H2O = dimethylarsinous acid + 2 [thioredoxin]-disulfide + 3 glutathione + 2 S-adenosyl-L-homocysteine + 2 H(+)</text>
        <dbReference type="Rhea" id="RHEA:69464"/>
        <dbReference type="Rhea" id="RHEA-COMP:10698"/>
        <dbReference type="Rhea" id="RHEA-COMP:10700"/>
        <dbReference type="ChEBI" id="CHEBI:15377"/>
        <dbReference type="ChEBI" id="CHEBI:15378"/>
        <dbReference type="ChEBI" id="CHEBI:23808"/>
        <dbReference type="ChEBI" id="CHEBI:29950"/>
        <dbReference type="ChEBI" id="CHEBI:50058"/>
        <dbReference type="ChEBI" id="CHEBI:57856"/>
        <dbReference type="ChEBI" id="CHEBI:57925"/>
        <dbReference type="ChEBI" id="CHEBI:59789"/>
        <dbReference type="ChEBI" id="CHEBI:183640"/>
        <dbReference type="EC" id="2.1.1.137"/>
    </reaction>
</comment>
<evidence type="ECO:0000313" key="11">
    <source>
        <dbReference type="Proteomes" id="UP001148482"/>
    </source>
</evidence>
<sequence>MNRDQELKNSVKERYAKIAEQGKAENAASCCGATTPSNKVYNIMMDDYTGTGGYVEEADLGLGCGLPTQYAGIKKGDTVIDLGSGAGNDCFVARHETGPEGKVIGIDFTPAMIAKARINAEKLGFNNVEFREGDIDEMPVNEGSADVIVSNCVLNLVPDKPKVIKEIYRVLKPGGHFSISDIVLVGELPEALREDAEMYAGCVAGAIQKEGYLQHIKDAGFKNVTLQKEKPITIPDDILEKYLSTEDMTAFKQGATGIFSITVYAEKPGAVKDKPKLKMVDLQSQGACCTPDSGCC</sequence>
<feature type="domain" description="Methyltransferase" evidence="9">
    <location>
        <begin position="73"/>
        <end position="220"/>
    </location>
</feature>
<dbReference type="AlphaFoldDB" id="A0A9X3I2M5"/>
<dbReference type="InterPro" id="IPR026669">
    <property type="entry name" value="Arsenite_MeTrfase-like"/>
</dbReference>
<evidence type="ECO:0000256" key="2">
    <source>
        <dbReference type="ARBA" id="ARBA00022691"/>
    </source>
</evidence>
<evidence type="ECO:0000256" key="5">
    <source>
        <dbReference type="ARBA" id="ARBA00034545"/>
    </source>
</evidence>
<keyword evidence="1" id="KW-0808">Transferase</keyword>
<evidence type="ECO:0000313" key="10">
    <source>
        <dbReference type="EMBL" id="MCX2839633.1"/>
    </source>
</evidence>
<comment type="caution">
    <text evidence="10">The sequence shown here is derived from an EMBL/GenBank/DDBJ whole genome shotgun (WGS) entry which is preliminary data.</text>
</comment>
<name>A0A9X3I2M5_9FLAO</name>
<dbReference type="NCBIfam" id="NF008823">
    <property type="entry name" value="PRK11873.1"/>
    <property type="match status" value="1"/>
</dbReference>
<accession>A0A9X3I2M5</accession>
<dbReference type="EMBL" id="JAPJDA010000032">
    <property type="protein sequence ID" value="MCX2839633.1"/>
    <property type="molecule type" value="Genomic_DNA"/>
</dbReference>
<reference evidence="10" key="1">
    <citation type="submission" date="2022-11" db="EMBL/GenBank/DDBJ databases">
        <title>Salinimicrobium profundisediminis sp. nov., isolated from deep-sea sediment of the Mariana Trench.</title>
        <authorList>
            <person name="Fu H."/>
        </authorList>
    </citation>
    <scope>NUCLEOTIDE SEQUENCE</scope>
    <source>
        <strain evidence="10">MT39</strain>
    </source>
</reference>
<comment type="similarity">
    <text evidence="3">Belongs to the methyltransferase superfamily. Arsenite methyltransferase family.</text>
</comment>
<evidence type="ECO:0000256" key="1">
    <source>
        <dbReference type="ARBA" id="ARBA00022679"/>
    </source>
</evidence>
<dbReference type="Pfam" id="PF13847">
    <property type="entry name" value="Methyltransf_31"/>
    <property type="match status" value="1"/>
</dbReference>
<dbReference type="GO" id="GO:0030791">
    <property type="term" value="F:arsenite methyltransferase activity"/>
    <property type="evidence" value="ECO:0007669"/>
    <property type="project" value="UniProtKB-EC"/>
</dbReference>
<gene>
    <name evidence="10" type="ORF">OQ279_15910</name>
</gene>
<keyword evidence="10" id="KW-0489">Methyltransferase</keyword>
<dbReference type="CDD" id="cd02440">
    <property type="entry name" value="AdoMet_MTases"/>
    <property type="match status" value="1"/>
</dbReference>
<dbReference type="EC" id="2.1.1.137" evidence="4"/>
<dbReference type="Gene3D" id="3.40.50.150">
    <property type="entry name" value="Vaccinia Virus protein VP39"/>
    <property type="match status" value="1"/>
</dbReference>
<proteinExistence type="inferred from homology"/>
<dbReference type="SUPFAM" id="SSF53335">
    <property type="entry name" value="S-adenosyl-L-methionine-dependent methyltransferases"/>
    <property type="match status" value="1"/>
</dbReference>
<evidence type="ECO:0000256" key="7">
    <source>
        <dbReference type="ARBA" id="ARBA00047943"/>
    </source>
</evidence>
<protein>
    <recommendedName>
        <fullName evidence="5">Arsenite methyltransferase</fullName>
        <ecNumber evidence="4">2.1.1.137</ecNumber>
    </recommendedName>
</protein>
<evidence type="ECO:0000259" key="9">
    <source>
        <dbReference type="Pfam" id="PF13847"/>
    </source>
</evidence>
<comment type="catalytic activity">
    <reaction evidence="6">
        <text>arsenic triglutathione + [thioredoxin]-dithiol + S-adenosyl-L-methionine + 2 H2O = methylarsonous acid + [thioredoxin]-disulfide + 3 glutathione + S-adenosyl-L-homocysteine + H(+)</text>
        <dbReference type="Rhea" id="RHEA:69460"/>
        <dbReference type="Rhea" id="RHEA-COMP:10698"/>
        <dbReference type="Rhea" id="RHEA-COMP:10700"/>
        <dbReference type="ChEBI" id="CHEBI:15377"/>
        <dbReference type="ChEBI" id="CHEBI:15378"/>
        <dbReference type="ChEBI" id="CHEBI:17826"/>
        <dbReference type="ChEBI" id="CHEBI:29950"/>
        <dbReference type="ChEBI" id="CHEBI:50058"/>
        <dbReference type="ChEBI" id="CHEBI:57856"/>
        <dbReference type="ChEBI" id="CHEBI:57925"/>
        <dbReference type="ChEBI" id="CHEBI:59789"/>
        <dbReference type="ChEBI" id="CHEBI:183640"/>
        <dbReference type="EC" id="2.1.1.137"/>
    </reaction>
</comment>
<keyword evidence="11" id="KW-1185">Reference proteome</keyword>
<keyword evidence="2" id="KW-0949">S-adenosyl-L-methionine</keyword>
<dbReference type="GO" id="GO:0032259">
    <property type="term" value="P:methylation"/>
    <property type="evidence" value="ECO:0007669"/>
    <property type="project" value="UniProtKB-KW"/>
</dbReference>
<evidence type="ECO:0000256" key="3">
    <source>
        <dbReference type="ARBA" id="ARBA00034487"/>
    </source>
</evidence>